<dbReference type="Pfam" id="PF00646">
    <property type="entry name" value="F-box"/>
    <property type="match status" value="1"/>
</dbReference>
<dbReference type="InterPro" id="IPR001810">
    <property type="entry name" value="F-box_dom"/>
</dbReference>
<dbReference type="AlphaFoldDB" id="A0A6D2JKP5"/>
<feature type="domain" description="F-box" evidence="1">
    <location>
        <begin position="18"/>
        <end position="64"/>
    </location>
</feature>
<dbReference type="InterPro" id="IPR015915">
    <property type="entry name" value="Kelch-typ_b-propeller"/>
</dbReference>
<dbReference type="SMART" id="SM00256">
    <property type="entry name" value="FBOX"/>
    <property type="match status" value="1"/>
</dbReference>
<dbReference type="Pfam" id="PF25210">
    <property type="entry name" value="Kelch_FKB95"/>
    <property type="match status" value="1"/>
</dbReference>
<dbReference type="Gene3D" id="2.120.10.80">
    <property type="entry name" value="Kelch-type beta propeller"/>
    <property type="match status" value="1"/>
</dbReference>
<organism evidence="3 6">
    <name type="scientific">Microthlaspi erraticum</name>
    <dbReference type="NCBI Taxonomy" id="1685480"/>
    <lineage>
        <taxon>Eukaryota</taxon>
        <taxon>Viridiplantae</taxon>
        <taxon>Streptophyta</taxon>
        <taxon>Embryophyta</taxon>
        <taxon>Tracheophyta</taxon>
        <taxon>Spermatophyta</taxon>
        <taxon>Magnoliopsida</taxon>
        <taxon>eudicotyledons</taxon>
        <taxon>Gunneridae</taxon>
        <taxon>Pentapetalae</taxon>
        <taxon>rosids</taxon>
        <taxon>malvids</taxon>
        <taxon>Brassicales</taxon>
        <taxon>Brassicaceae</taxon>
        <taxon>Coluteocarpeae</taxon>
        <taxon>Microthlaspi</taxon>
    </lineage>
</organism>
<dbReference type="PROSITE" id="PS50181">
    <property type="entry name" value="FBOX"/>
    <property type="match status" value="1"/>
</dbReference>
<dbReference type="InterPro" id="IPR057499">
    <property type="entry name" value="Kelch_FKB95"/>
</dbReference>
<gene>
    <name evidence="3" type="ORF">MERR_LOCUS29503</name>
    <name evidence="4" type="ORF">MERR_LOCUS29505</name>
    <name evidence="2" type="ORF">MERR_LOCUS4209</name>
    <name evidence="5" type="ORF">MERR_LOCUS45693</name>
</gene>
<evidence type="ECO:0000259" key="1">
    <source>
        <dbReference type="PROSITE" id="PS50181"/>
    </source>
</evidence>
<dbReference type="InterPro" id="IPR036047">
    <property type="entry name" value="F-box-like_dom_sf"/>
</dbReference>
<accession>A0A6D2JKP5</accession>
<protein>
    <recommendedName>
        <fullName evidence="1">F-box domain-containing protein</fullName>
    </recommendedName>
</protein>
<evidence type="ECO:0000313" key="2">
    <source>
        <dbReference type="EMBL" id="CAA7016974.1"/>
    </source>
</evidence>
<evidence type="ECO:0000313" key="6">
    <source>
        <dbReference type="Proteomes" id="UP000467841"/>
    </source>
</evidence>
<dbReference type="PANTHER" id="PTHR24414:SF184">
    <property type="entry name" value="GALACTOSE OXIDASE_KELCH REPEAT SUPERFAMILY PROTEIN"/>
    <property type="match status" value="1"/>
</dbReference>
<dbReference type="CDD" id="cd22152">
    <property type="entry name" value="F-box_AtAFR-like"/>
    <property type="match status" value="1"/>
</dbReference>
<dbReference type="Proteomes" id="UP000467841">
    <property type="component" value="Unassembled WGS sequence"/>
</dbReference>
<proteinExistence type="predicted"/>
<reference evidence="3 6" key="1">
    <citation type="submission" date="2020-01" db="EMBL/GenBank/DDBJ databases">
        <authorList>
            <person name="Mishra B."/>
        </authorList>
    </citation>
    <scope>NUCLEOTIDE SEQUENCE [LARGE SCALE GENOMIC DNA]</scope>
</reference>
<dbReference type="SUPFAM" id="SSF117281">
    <property type="entry name" value="Kelch motif"/>
    <property type="match status" value="1"/>
</dbReference>
<dbReference type="EMBL" id="CACVBM020001265">
    <property type="protein sequence ID" value="CAA7042268.1"/>
    <property type="molecule type" value="Genomic_DNA"/>
</dbReference>
<evidence type="ECO:0000313" key="5">
    <source>
        <dbReference type="EMBL" id="CAA7058457.1"/>
    </source>
</evidence>
<name>A0A6D2JKP5_9BRAS</name>
<dbReference type="EMBL" id="CACVBM020001265">
    <property type="protein sequence ID" value="CAA7042270.1"/>
    <property type="molecule type" value="Genomic_DNA"/>
</dbReference>
<dbReference type="EMBL" id="CACVBM020001718">
    <property type="protein sequence ID" value="CAA7058457.1"/>
    <property type="molecule type" value="Genomic_DNA"/>
</dbReference>
<dbReference type="PANTHER" id="PTHR24414">
    <property type="entry name" value="F-BOX/KELCH-REPEAT PROTEIN SKIP4"/>
    <property type="match status" value="1"/>
</dbReference>
<dbReference type="OrthoDB" id="1110934at2759"/>
<dbReference type="EMBL" id="CACVBM020000277">
    <property type="protein sequence ID" value="CAA7016974.1"/>
    <property type="molecule type" value="Genomic_DNA"/>
</dbReference>
<evidence type="ECO:0000313" key="4">
    <source>
        <dbReference type="EMBL" id="CAA7042270.1"/>
    </source>
</evidence>
<dbReference type="InterPro" id="IPR050354">
    <property type="entry name" value="F-box/kelch-repeat_ARATH"/>
</dbReference>
<evidence type="ECO:0000313" key="3">
    <source>
        <dbReference type="EMBL" id="CAA7042268.1"/>
    </source>
</evidence>
<keyword evidence="6" id="KW-1185">Reference proteome</keyword>
<sequence length="360" mass="40901">MSSKVRAKKGEQSPEPMSCQITSLPDDIIMDIVARVPRCYYPTISLVSKSFGALVASPELYTRRSLLGCSEQCLYVVLYIRTTYDLRLSILHRKANKNRLGIIPLFPPLHYSRSYVAVNSKIYVVVGQTNNTQCIDCRSHTLQSTSSIPNIMGLKVAGTIDGKIYAIGGCLTDDDRLSKRVKVLDTETQMWESRLTKPGINLGSLRPYVVVMEDKIYMKDDEYSFVYGPKENKWELDEMLNSKRWSNACVVDHVLYYHDICNNMLRAYDPKERCWRVVVGLEELLVNTAGSPLTRTVSYGGKLAIFFAKGEYIWKPNEIWCAEIALERCQGGEIWGKMQWCGVVFNDDNFCMVECLAVTV</sequence>
<dbReference type="SUPFAM" id="SSF81383">
    <property type="entry name" value="F-box domain"/>
    <property type="match status" value="1"/>
</dbReference>